<reference evidence="1" key="1">
    <citation type="journal article" date="2021" name="Proc. Natl. Acad. Sci. U.S.A.">
        <title>A Catalog of Tens of Thousands of Viruses from Human Metagenomes Reveals Hidden Associations with Chronic Diseases.</title>
        <authorList>
            <person name="Tisza M.J."/>
            <person name="Buck C.B."/>
        </authorList>
    </citation>
    <scope>NUCLEOTIDE SEQUENCE</scope>
    <source>
        <strain evidence="1">CtASH1</strain>
    </source>
</reference>
<sequence>MIYVSIDFSLNSTGVTFYKDGEYHFMSYINFDKSSKKTKEIIDKLSESSNFSYHSYYRSPVTSPNLREDGLYGWEREHVENCIYYGEDLCQKISRTLLELYGEYNRESVACIIENYSYSSQSSTLIQMVENTFSLKRSLIERVCNLENFYIIPAPKVKAFVGKGSFDKYDMLRSYINNGAVNAFHKCISENENQFIKKRIKKGKEFNEVLCPVQDIIDSYWMLEYFLKQENINN</sequence>
<organism evidence="1">
    <name type="scientific">Ackermannviridae sp</name>
    <dbReference type="NCBI Taxonomy" id="2831612"/>
    <lineage>
        <taxon>Viruses</taxon>
        <taxon>Duplodnaviria</taxon>
        <taxon>Heunggongvirae</taxon>
        <taxon>Uroviricota</taxon>
        <taxon>Caudoviricetes</taxon>
        <taxon>Pantevenvirales</taxon>
        <taxon>Ackermannviridae</taxon>
    </lineage>
</organism>
<keyword evidence="1" id="KW-0255">Endonuclease</keyword>
<keyword evidence="1" id="KW-0378">Hydrolase</keyword>
<dbReference type="EMBL" id="BK035393">
    <property type="protein sequence ID" value="DAG97954.1"/>
    <property type="molecule type" value="Genomic_DNA"/>
</dbReference>
<accession>A0A8S5VTM3</accession>
<dbReference type="GO" id="GO:0004519">
    <property type="term" value="F:endonuclease activity"/>
    <property type="evidence" value="ECO:0007669"/>
    <property type="project" value="UniProtKB-KW"/>
</dbReference>
<proteinExistence type="predicted"/>
<name>A0A8S5VTM3_9CAUD</name>
<keyword evidence="1" id="KW-0540">Nuclease</keyword>
<protein>
    <submittedName>
        <fullName evidence="1">Endonuclease</fullName>
    </submittedName>
</protein>
<evidence type="ECO:0000313" key="1">
    <source>
        <dbReference type="EMBL" id="DAG97954.1"/>
    </source>
</evidence>